<evidence type="ECO:0000256" key="3">
    <source>
        <dbReference type="ARBA" id="ARBA00023015"/>
    </source>
</evidence>
<dbReference type="SMART" id="SM00717">
    <property type="entry name" value="SANT"/>
    <property type="match status" value="2"/>
</dbReference>
<evidence type="ECO:0000313" key="9">
    <source>
        <dbReference type="EMBL" id="KAG6515517.1"/>
    </source>
</evidence>
<dbReference type="Gene3D" id="1.10.10.60">
    <property type="entry name" value="Homeodomain-like"/>
    <property type="match status" value="2"/>
</dbReference>
<feature type="domain" description="HTH myb-type" evidence="8">
    <location>
        <begin position="101"/>
        <end position="155"/>
    </location>
</feature>
<keyword evidence="5" id="KW-0804">Transcription</keyword>
<keyword evidence="2" id="KW-0677">Repeat</keyword>
<dbReference type="Proteomes" id="UP000734854">
    <property type="component" value="Unassembled WGS sequence"/>
</dbReference>
<keyword evidence="3" id="KW-0805">Transcription regulation</keyword>
<reference evidence="9 10" key="1">
    <citation type="submission" date="2020-08" db="EMBL/GenBank/DDBJ databases">
        <title>Plant Genome Project.</title>
        <authorList>
            <person name="Zhang R.-G."/>
        </authorList>
    </citation>
    <scope>NUCLEOTIDE SEQUENCE [LARGE SCALE GENOMIC DNA]</scope>
    <source>
        <tissue evidence="9">Rhizome</tissue>
    </source>
</reference>
<keyword evidence="6" id="KW-0539">Nucleus</keyword>
<dbReference type="InterPro" id="IPR009057">
    <property type="entry name" value="Homeodomain-like_sf"/>
</dbReference>
<evidence type="ECO:0000259" key="7">
    <source>
        <dbReference type="PROSITE" id="PS50090"/>
    </source>
</evidence>
<evidence type="ECO:0000313" key="10">
    <source>
        <dbReference type="Proteomes" id="UP000734854"/>
    </source>
</evidence>
<evidence type="ECO:0000256" key="2">
    <source>
        <dbReference type="ARBA" id="ARBA00022737"/>
    </source>
</evidence>
<dbReference type="Pfam" id="PF00249">
    <property type="entry name" value="Myb_DNA-binding"/>
    <property type="match status" value="2"/>
</dbReference>
<dbReference type="PROSITE" id="PS50090">
    <property type="entry name" value="MYB_LIKE"/>
    <property type="match status" value="2"/>
</dbReference>
<dbReference type="SUPFAM" id="SSF46689">
    <property type="entry name" value="Homeodomain-like"/>
    <property type="match status" value="2"/>
</dbReference>
<dbReference type="PANTHER" id="PTHR47997:SF67">
    <property type="entry name" value="R2R3MYB-DOMAIN PROTEIN"/>
    <property type="match status" value="1"/>
</dbReference>
<dbReference type="GO" id="GO:0005634">
    <property type="term" value="C:nucleus"/>
    <property type="evidence" value="ECO:0007669"/>
    <property type="project" value="UniProtKB-SubCell"/>
</dbReference>
<feature type="domain" description="Myb-like" evidence="7">
    <location>
        <begin position="25"/>
        <end position="100"/>
    </location>
</feature>
<name>A0A8J5GYF2_ZINOF</name>
<evidence type="ECO:0000256" key="6">
    <source>
        <dbReference type="ARBA" id="ARBA00023242"/>
    </source>
</evidence>
<dbReference type="AlphaFoldDB" id="A0A8J5GYF2"/>
<organism evidence="9 10">
    <name type="scientific">Zingiber officinale</name>
    <name type="common">Ginger</name>
    <name type="synonym">Amomum zingiber</name>
    <dbReference type="NCBI Taxonomy" id="94328"/>
    <lineage>
        <taxon>Eukaryota</taxon>
        <taxon>Viridiplantae</taxon>
        <taxon>Streptophyta</taxon>
        <taxon>Embryophyta</taxon>
        <taxon>Tracheophyta</taxon>
        <taxon>Spermatophyta</taxon>
        <taxon>Magnoliopsida</taxon>
        <taxon>Liliopsida</taxon>
        <taxon>Zingiberales</taxon>
        <taxon>Zingiberaceae</taxon>
        <taxon>Zingiber</taxon>
    </lineage>
</organism>
<evidence type="ECO:0000256" key="1">
    <source>
        <dbReference type="ARBA" id="ARBA00004123"/>
    </source>
</evidence>
<evidence type="ECO:0000256" key="5">
    <source>
        <dbReference type="ARBA" id="ARBA00023163"/>
    </source>
</evidence>
<dbReference type="GO" id="GO:0003677">
    <property type="term" value="F:DNA binding"/>
    <property type="evidence" value="ECO:0007669"/>
    <property type="project" value="UniProtKB-KW"/>
</dbReference>
<sequence>MCLPRIKGRACKEAFMGCRACEKPKVNYKKGLWSPDEDQRLRDYVLSHGLSCWSAIPAKAGDDLASSCCPSICYSFARCLCLVGLQRDGKSCRLRWINYLRPGLKRGNFATEEEETIMKLQAQLGNKWSQIATHLPGRTDNEVKNYWNSHLKKKVLLKSQKPETPTCASSSSSDCTNQRPVLEYEGSHGQTLSIAEHADLSRSVNAREAALYDLPRVFFGDWCFLNFDPDRGDEGLFSLQDSSSQAGIYQSGSKPAATEVDDGFGVQHKGMNQIQDMMFDALFPV</sequence>
<dbReference type="PANTHER" id="PTHR47997">
    <property type="entry name" value="MYB DOMAIN PROTEIN 55"/>
    <property type="match status" value="1"/>
</dbReference>
<evidence type="ECO:0000259" key="8">
    <source>
        <dbReference type="PROSITE" id="PS51294"/>
    </source>
</evidence>
<evidence type="ECO:0000256" key="4">
    <source>
        <dbReference type="ARBA" id="ARBA00023125"/>
    </source>
</evidence>
<protein>
    <submittedName>
        <fullName evidence="9">Uncharacterized protein</fullName>
    </submittedName>
</protein>
<dbReference type="EMBL" id="JACMSC010000007">
    <property type="protein sequence ID" value="KAG6515517.1"/>
    <property type="molecule type" value="Genomic_DNA"/>
</dbReference>
<proteinExistence type="predicted"/>
<dbReference type="InterPro" id="IPR017930">
    <property type="entry name" value="Myb_dom"/>
</dbReference>
<dbReference type="InterPro" id="IPR001005">
    <property type="entry name" value="SANT/Myb"/>
</dbReference>
<dbReference type="FunFam" id="1.10.10.60:FF:000371">
    <property type="entry name" value="MYB transcription factor"/>
    <property type="match status" value="1"/>
</dbReference>
<dbReference type="PROSITE" id="PS51294">
    <property type="entry name" value="HTH_MYB"/>
    <property type="match status" value="1"/>
</dbReference>
<keyword evidence="4" id="KW-0238">DNA-binding</keyword>
<feature type="domain" description="Myb-like" evidence="7">
    <location>
        <begin position="101"/>
        <end position="151"/>
    </location>
</feature>
<comment type="caution">
    <text evidence="9">The sequence shown here is derived from an EMBL/GenBank/DDBJ whole genome shotgun (WGS) entry which is preliminary data.</text>
</comment>
<gene>
    <name evidence="9" type="ORF">ZIOFF_025942</name>
</gene>
<comment type="subcellular location">
    <subcellularLocation>
        <location evidence="1">Nucleus</location>
    </subcellularLocation>
</comment>
<keyword evidence="10" id="KW-1185">Reference proteome</keyword>
<dbReference type="CDD" id="cd00167">
    <property type="entry name" value="SANT"/>
    <property type="match status" value="2"/>
</dbReference>
<dbReference type="InterPro" id="IPR051953">
    <property type="entry name" value="Plant_SW-associated_TFs"/>
</dbReference>
<accession>A0A8J5GYF2</accession>